<dbReference type="RefSeq" id="WP_284216362.1">
    <property type="nucleotide sequence ID" value="NZ_BSOT01000005.1"/>
</dbReference>
<dbReference type="SMART" id="SM00422">
    <property type="entry name" value="HTH_MERR"/>
    <property type="match status" value="1"/>
</dbReference>
<dbReference type="PANTHER" id="PTHR30204:SF92">
    <property type="entry name" value="HTH-TYPE TRANSCRIPTIONAL REGULATOR ZNTR"/>
    <property type="match status" value="1"/>
</dbReference>
<dbReference type="GO" id="GO:0003677">
    <property type="term" value="F:DNA binding"/>
    <property type="evidence" value="ECO:0007669"/>
    <property type="project" value="UniProtKB-KW"/>
</dbReference>
<evidence type="ECO:0000256" key="1">
    <source>
        <dbReference type="ARBA" id="ARBA00023125"/>
    </source>
</evidence>
<keyword evidence="1" id="KW-0238">DNA-binding</keyword>
<keyword evidence="5" id="KW-1185">Reference proteome</keyword>
<dbReference type="Gene3D" id="1.10.1660.10">
    <property type="match status" value="1"/>
</dbReference>
<dbReference type="PRINTS" id="PR00040">
    <property type="entry name" value="HTHMERR"/>
</dbReference>
<dbReference type="Proteomes" id="UP001156601">
    <property type="component" value="Unassembled WGS sequence"/>
</dbReference>
<evidence type="ECO:0000256" key="2">
    <source>
        <dbReference type="SAM" id="Coils"/>
    </source>
</evidence>
<sequence>MKISELANKANVSVETIRYYQREQLLDIPSNQTGIRQYTLSHLEKMQFIKNAKLAGFSIAEIKQLIQFDSVKDRTTILALSEHKKKDLQIKIQELKSAMTFLQSLVKQCKSSEQPECPILEGLKGDC</sequence>
<proteinExistence type="predicted"/>
<reference evidence="4" key="1">
    <citation type="journal article" date="2014" name="Int. J. Syst. Evol. Microbiol.">
        <title>Complete genome sequence of Corynebacterium casei LMG S-19264T (=DSM 44701T), isolated from a smear-ripened cheese.</title>
        <authorList>
            <consortium name="US DOE Joint Genome Institute (JGI-PGF)"/>
            <person name="Walter F."/>
            <person name="Albersmeier A."/>
            <person name="Kalinowski J."/>
            <person name="Ruckert C."/>
        </authorList>
    </citation>
    <scope>NUCLEOTIDE SEQUENCE</scope>
    <source>
        <strain evidence="4">NBRC 110023</strain>
    </source>
</reference>
<accession>A0AA37T0E4</accession>
<gene>
    <name evidence="4" type="ORF">GCM10007852_09660</name>
</gene>
<evidence type="ECO:0000259" key="3">
    <source>
        <dbReference type="PROSITE" id="PS50937"/>
    </source>
</evidence>
<dbReference type="InterPro" id="IPR047057">
    <property type="entry name" value="MerR_fam"/>
</dbReference>
<organism evidence="4 5">
    <name type="scientific">Agaribacter marinus</name>
    <dbReference type="NCBI Taxonomy" id="1431249"/>
    <lineage>
        <taxon>Bacteria</taxon>
        <taxon>Pseudomonadati</taxon>
        <taxon>Pseudomonadota</taxon>
        <taxon>Gammaproteobacteria</taxon>
        <taxon>Alteromonadales</taxon>
        <taxon>Alteromonadaceae</taxon>
        <taxon>Agaribacter</taxon>
    </lineage>
</organism>
<feature type="coiled-coil region" evidence="2">
    <location>
        <begin position="78"/>
        <end position="105"/>
    </location>
</feature>
<keyword evidence="2" id="KW-0175">Coiled coil</keyword>
<dbReference type="PROSITE" id="PS00552">
    <property type="entry name" value="HTH_MERR_1"/>
    <property type="match status" value="1"/>
</dbReference>
<dbReference type="EMBL" id="BSOT01000005">
    <property type="protein sequence ID" value="GLR70058.1"/>
    <property type="molecule type" value="Genomic_DNA"/>
</dbReference>
<evidence type="ECO:0000313" key="4">
    <source>
        <dbReference type="EMBL" id="GLR70058.1"/>
    </source>
</evidence>
<dbReference type="InterPro" id="IPR009061">
    <property type="entry name" value="DNA-bd_dom_put_sf"/>
</dbReference>
<dbReference type="AlphaFoldDB" id="A0AA37T0E4"/>
<dbReference type="InterPro" id="IPR000551">
    <property type="entry name" value="MerR-type_HTH_dom"/>
</dbReference>
<protein>
    <submittedName>
        <fullName evidence="4">MerR family transcriptional regulator</fullName>
    </submittedName>
</protein>
<dbReference type="PANTHER" id="PTHR30204">
    <property type="entry name" value="REDOX-CYCLING DRUG-SENSING TRANSCRIPTIONAL ACTIVATOR SOXR"/>
    <property type="match status" value="1"/>
</dbReference>
<dbReference type="GO" id="GO:0003700">
    <property type="term" value="F:DNA-binding transcription factor activity"/>
    <property type="evidence" value="ECO:0007669"/>
    <property type="project" value="InterPro"/>
</dbReference>
<feature type="domain" description="HTH merR-type" evidence="3">
    <location>
        <begin position="1"/>
        <end position="68"/>
    </location>
</feature>
<dbReference type="SUPFAM" id="SSF46955">
    <property type="entry name" value="Putative DNA-binding domain"/>
    <property type="match status" value="1"/>
</dbReference>
<reference evidence="4" key="2">
    <citation type="submission" date="2023-01" db="EMBL/GenBank/DDBJ databases">
        <title>Draft genome sequence of Agaribacter marinus strain NBRC 110023.</title>
        <authorList>
            <person name="Sun Q."/>
            <person name="Mori K."/>
        </authorList>
    </citation>
    <scope>NUCLEOTIDE SEQUENCE</scope>
    <source>
        <strain evidence="4">NBRC 110023</strain>
    </source>
</reference>
<name>A0AA37T0E4_9ALTE</name>
<comment type="caution">
    <text evidence="4">The sequence shown here is derived from an EMBL/GenBank/DDBJ whole genome shotgun (WGS) entry which is preliminary data.</text>
</comment>
<evidence type="ECO:0000313" key="5">
    <source>
        <dbReference type="Proteomes" id="UP001156601"/>
    </source>
</evidence>
<dbReference type="PROSITE" id="PS50937">
    <property type="entry name" value="HTH_MERR_2"/>
    <property type="match status" value="1"/>
</dbReference>
<dbReference type="Pfam" id="PF13411">
    <property type="entry name" value="MerR_1"/>
    <property type="match status" value="1"/>
</dbReference>